<evidence type="ECO:0000313" key="7">
    <source>
        <dbReference type="Proteomes" id="UP000502136"/>
    </source>
</evidence>
<dbReference type="Proteomes" id="UP000502136">
    <property type="component" value="Chromosome"/>
</dbReference>
<protein>
    <submittedName>
        <fullName evidence="6">Metal ABC transporter ATP-binding protein</fullName>
    </submittedName>
</protein>
<dbReference type="Gene3D" id="3.40.50.300">
    <property type="entry name" value="P-loop containing nucleotide triphosphate hydrolases"/>
    <property type="match status" value="1"/>
</dbReference>
<dbReference type="PANTHER" id="PTHR42734">
    <property type="entry name" value="METAL TRANSPORT SYSTEM ATP-BINDING PROTEIN TM_0124-RELATED"/>
    <property type="match status" value="1"/>
</dbReference>
<proteinExistence type="inferred from homology"/>
<evidence type="ECO:0000256" key="2">
    <source>
        <dbReference type="ARBA" id="ARBA00022448"/>
    </source>
</evidence>
<name>A0A6H2H1T9_9BACL</name>
<dbReference type="InterPro" id="IPR003593">
    <property type="entry name" value="AAA+_ATPase"/>
</dbReference>
<keyword evidence="2" id="KW-0813">Transport</keyword>
<evidence type="ECO:0000313" key="6">
    <source>
        <dbReference type="EMBL" id="QJC53308.1"/>
    </source>
</evidence>
<evidence type="ECO:0000256" key="1">
    <source>
        <dbReference type="ARBA" id="ARBA00005417"/>
    </source>
</evidence>
<evidence type="ECO:0000256" key="4">
    <source>
        <dbReference type="ARBA" id="ARBA00022840"/>
    </source>
</evidence>
<dbReference type="GO" id="GO:0016887">
    <property type="term" value="F:ATP hydrolysis activity"/>
    <property type="evidence" value="ECO:0007669"/>
    <property type="project" value="InterPro"/>
</dbReference>
<dbReference type="InterPro" id="IPR003439">
    <property type="entry name" value="ABC_transporter-like_ATP-bd"/>
</dbReference>
<sequence length="291" mass="30802">MSKSEQDARAAEASQPVLEVSGLSSAYRSQAVLREVTFQAPQGELIAIVGPNGAGKSTLIKTILGLTPSLGGSVRAFGRPVAEVRGRIGYVPQRESVDWDFPTHALDVVMMGRYGRLGWFRRPGRKEKAIAMDCLKGVGMEAFADRQISQLSGGQQQRVFLARALAQDADLYFMDEPFAGVDAATEKAIVDLLRRLRSEGKTVIVVHHDLATVPEYFDSVLLLNVSLQAFGPTAETFTEANLQRTYGGRMAFAAAAASPSRATAESAVATAPAVSAEAAGTAAAASKGAEA</sequence>
<dbReference type="KEGG" id="palr:HGI30_18145"/>
<comment type="similarity">
    <text evidence="1">Belongs to the ABC transporter superfamily.</text>
</comment>
<dbReference type="PROSITE" id="PS50893">
    <property type="entry name" value="ABC_TRANSPORTER_2"/>
    <property type="match status" value="1"/>
</dbReference>
<keyword evidence="4 6" id="KW-0067">ATP-binding</keyword>
<dbReference type="InterPro" id="IPR027417">
    <property type="entry name" value="P-loop_NTPase"/>
</dbReference>
<dbReference type="EMBL" id="CP051428">
    <property type="protein sequence ID" value="QJC53308.1"/>
    <property type="molecule type" value="Genomic_DNA"/>
</dbReference>
<keyword evidence="3" id="KW-0547">Nucleotide-binding</keyword>
<accession>A0A6H2H1T9</accession>
<feature type="domain" description="ABC transporter" evidence="5">
    <location>
        <begin position="18"/>
        <end position="250"/>
    </location>
</feature>
<organism evidence="6 7">
    <name type="scientific">Paenibacillus albicereus</name>
    <dbReference type="NCBI Taxonomy" id="2726185"/>
    <lineage>
        <taxon>Bacteria</taxon>
        <taxon>Bacillati</taxon>
        <taxon>Bacillota</taxon>
        <taxon>Bacilli</taxon>
        <taxon>Bacillales</taxon>
        <taxon>Paenibacillaceae</taxon>
        <taxon>Paenibacillus</taxon>
    </lineage>
</organism>
<dbReference type="InterPro" id="IPR017871">
    <property type="entry name" value="ABC_transporter-like_CS"/>
</dbReference>
<dbReference type="RefSeq" id="WP_168908848.1">
    <property type="nucleotide sequence ID" value="NZ_CP051428.1"/>
</dbReference>
<reference evidence="6 7" key="1">
    <citation type="submission" date="2020-04" db="EMBL/GenBank/DDBJ databases">
        <title>Novel Paenibacillus strain UniB2 isolated from commercial digestive syrup.</title>
        <authorList>
            <person name="Thorat V."/>
            <person name="Kirdat K."/>
            <person name="Tiwarekar B."/>
            <person name="Yadav A."/>
        </authorList>
    </citation>
    <scope>NUCLEOTIDE SEQUENCE [LARGE SCALE GENOMIC DNA]</scope>
    <source>
        <strain evidence="6 7">UniB2</strain>
    </source>
</reference>
<dbReference type="FunFam" id="3.40.50.300:FF:000134">
    <property type="entry name" value="Iron-enterobactin ABC transporter ATP-binding protein"/>
    <property type="match status" value="1"/>
</dbReference>
<dbReference type="GO" id="GO:0005524">
    <property type="term" value="F:ATP binding"/>
    <property type="evidence" value="ECO:0007669"/>
    <property type="project" value="UniProtKB-KW"/>
</dbReference>
<dbReference type="SMART" id="SM00382">
    <property type="entry name" value="AAA"/>
    <property type="match status" value="1"/>
</dbReference>
<dbReference type="CDD" id="cd03235">
    <property type="entry name" value="ABC_Metallic_Cations"/>
    <property type="match status" value="1"/>
</dbReference>
<keyword evidence="7" id="KW-1185">Reference proteome</keyword>
<dbReference type="PANTHER" id="PTHR42734:SF5">
    <property type="entry name" value="IRON TRANSPORT SYSTEM ATP-BINDING PROTEIN HI_0361-RELATED"/>
    <property type="match status" value="1"/>
</dbReference>
<dbReference type="Pfam" id="PF00005">
    <property type="entry name" value="ABC_tran"/>
    <property type="match status" value="1"/>
</dbReference>
<dbReference type="PROSITE" id="PS00211">
    <property type="entry name" value="ABC_TRANSPORTER_1"/>
    <property type="match status" value="1"/>
</dbReference>
<dbReference type="SUPFAM" id="SSF52540">
    <property type="entry name" value="P-loop containing nucleoside triphosphate hydrolases"/>
    <property type="match status" value="1"/>
</dbReference>
<dbReference type="AlphaFoldDB" id="A0A6H2H1T9"/>
<dbReference type="InterPro" id="IPR050153">
    <property type="entry name" value="Metal_Ion_Import_ABC"/>
</dbReference>
<evidence type="ECO:0000256" key="3">
    <source>
        <dbReference type="ARBA" id="ARBA00022741"/>
    </source>
</evidence>
<gene>
    <name evidence="6" type="ORF">HGI30_18145</name>
</gene>
<evidence type="ECO:0000259" key="5">
    <source>
        <dbReference type="PROSITE" id="PS50893"/>
    </source>
</evidence>